<proteinExistence type="predicted"/>
<organism evidence="2 3">
    <name type="scientific">Mya arenaria</name>
    <name type="common">Soft-shell clam</name>
    <dbReference type="NCBI Taxonomy" id="6604"/>
    <lineage>
        <taxon>Eukaryota</taxon>
        <taxon>Metazoa</taxon>
        <taxon>Spiralia</taxon>
        <taxon>Lophotrochozoa</taxon>
        <taxon>Mollusca</taxon>
        <taxon>Bivalvia</taxon>
        <taxon>Autobranchia</taxon>
        <taxon>Heteroconchia</taxon>
        <taxon>Euheterodonta</taxon>
        <taxon>Imparidentia</taxon>
        <taxon>Neoheterodontei</taxon>
        <taxon>Myida</taxon>
        <taxon>Myoidea</taxon>
        <taxon>Myidae</taxon>
        <taxon>Mya</taxon>
    </lineage>
</organism>
<gene>
    <name evidence="2" type="ORF">MAR_013665</name>
</gene>
<evidence type="ECO:0000256" key="1">
    <source>
        <dbReference type="SAM" id="MobiDB-lite"/>
    </source>
</evidence>
<evidence type="ECO:0000313" key="2">
    <source>
        <dbReference type="EMBL" id="WAR27961.1"/>
    </source>
</evidence>
<evidence type="ECO:0000313" key="3">
    <source>
        <dbReference type="Proteomes" id="UP001164746"/>
    </source>
</evidence>
<feature type="compositionally biased region" description="Acidic residues" evidence="1">
    <location>
        <begin position="295"/>
        <end position="308"/>
    </location>
</feature>
<dbReference type="EMBL" id="CP111026">
    <property type="protein sequence ID" value="WAR27961.1"/>
    <property type="molecule type" value="Genomic_DNA"/>
</dbReference>
<reference evidence="2" key="1">
    <citation type="submission" date="2022-11" db="EMBL/GenBank/DDBJ databases">
        <title>Centuries of genome instability and evolution in soft-shell clam transmissible cancer (bioRxiv).</title>
        <authorList>
            <person name="Hart S.F.M."/>
            <person name="Yonemitsu M.A."/>
            <person name="Giersch R.M."/>
            <person name="Beal B.F."/>
            <person name="Arriagada G."/>
            <person name="Davis B.W."/>
            <person name="Ostrander E.A."/>
            <person name="Goff S.P."/>
            <person name="Metzger M.J."/>
        </authorList>
    </citation>
    <scope>NUCLEOTIDE SEQUENCE</scope>
    <source>
        <strain evidence="2">MELC-2E11</strain>
        <tissue evidence="2">Siphon/mantle</tissue>
    </source>
</reference>
<feature type="compositionally biased region" description="Basic and acidic residues" evidence="1">
    <location>
        <begin position="248"/>
        <end position="287"/>
    </location>
</feature>
<protein>
    <submittedName>
        <fullName evidence="2">Uncharacterized protein</fullName>
    </submittedName>
</protein>
<name>A0ABY7G4I3_MYAAR</name>
<sequence length="359" mass="40319">MKTAGILLTFASPSEPMLADAAFPTGAGEPDFPSGLFPVDPPRPDPGFPPRDGGGKFDTLVSVSVPEAALLFPRPPGLICNLVWRSSPLSIDKQKRRTLVLACNTGIIQDSIIIVRNPPPRPVYTLIAIICVLLVVRQHVAEILLSYRQRNKNKLQTKVRSGKTGSLDRTFRLIEASEPVMSSDSELEEFFDAQDVTPKRSTLPRGTTDSLEQLDMEEKALIELKMKQELRRRQEDLELQKRLEALKMKKQEKAVHRNLEQERKDMSERRRRRHEELRRRMSERGDNSDSNSLTEESEEGFETDEEDELPKGSSAESNLLQDDSDNEPDIVRSTKTRTPPSTLQGAMAPPAVGIQSEVK</sequence>
<accession>A0ABY7G4I3</accession>
<feature type="non-terminal residue" evidence="2">
    <location>
        <position position="1"/>
    </location>
</feature>
<feature type="region of interest" description="Disordered" evidence="1">
    <location>
        <begin position="248"/>
        <end position="359"/>
    </location>
</feature>
<keyword evidence="3" id="KW-1185">Reference proteome</keyword>
<dbReference type="Proteomes" id="UP001164746">
    <property type="component" value="Chromosome 15"/>
</dbReference>